<dbReference type="InterPro" id="IPR017853">
    <property type="entry name" value="GH"/>
</dbReference>
<gene>
    <name evidence="1" type="ORF">ACFOUO_07770</name>
</gene>
<comment type="caution">
    <text evidence="1">The sequence shown here is derived from an EMBL/GenBank/DDBJ whole genome shotgun (WGS) entry which is preliminary data.</text>
</comment>
<organism evidence="1 2">
    <name type="scientific">Salinithrix halophila</name>
    <dbReference type="NCBI Taxonomy" id="1485204"/>
    <lineage>
        <taxon>Bacteria</taxon>
        <taxon>Bacillati</taxon>
        <taxon>Bacillota</taxon>
        <taxon>Bacilli</taxon>
        <taxon>Bacillales</taxon>
        <taxon>Thermoactinomycetaceae</taxon>
        <taxon>Salinithrix</taxon>
    </lineage>
</organism>
<name>A0ABV8JFZ7_9BACL</name>
<dbReference type="SUPFAM" id="SSF51445">
    <property type="entry name" value="(Trans)glycosidases"/>
    <property type="match status" value="1"/>
</dbReference>
<protein>
    <submittedName>
        <fullName evidence="1">Uncharacterized protein</fullName>
    </submittedName>
</protein>
<dbReference type="RefSeq" id="WP_380703888.1">
    <property type="nucleotide sequence ID" value="NZ_JBHSAP010000009.1"/>
</dbReference>
<dbReference type="Proteomes" id="UP001595843">
    <property type="component" value="Unassembled WGS sequence"/>
</dbReference>
<accession>A0ABV8JFZ7</accession>
<evidence type="ECO:0000313" key="2">
    <source>
        <dbReference type="Proteomes" id="UP001595843"/>
    </source>
</evidence>
<proteinExistence type="predicted"/>
<reference evidence="2" key="1">
    <citation type="journal article" date="2019" name="Int. J. Syst. Evol. Microbiol.">
        <title>The Global Catalogue of Microorganisms (GCM) 10K type strain sequencing project: providing services to taxonomists for standard genome sequencing and annotation.</title>
        <authorList>
            <consortium name="The Broad Institute Genomics Platform"/>
            <consortium name="The Broad Institute Genome Sequencing Center for Infectious Disease"/>
            <person name="Wu L."/>
            <person name="Ma J."/>
        </authorList>
    </citation>
    <scope>NUCLEOTIDE SEQUENCE [LARGE SCALE GENOMIC DNA]</scope>
    <source>
        <strain evidence="2">IBRC-M 10813</strain>
    </source>
</reference>
<keyword evidence="2" id="KW-1185">Reference proteome</keyword>
<evidence type="ECO:0000313" key="1">
    <source>
        <dbReference type="EMBL" id="MFC4076705.1"/>
    </source>
</evidence>
<sequence>MSRNRRTDLLIRRGWLFFFPLLALALTFSSGGWSSVSPASPPIRAEELPAPLLGDYAGELREPKPRADGIRHIDTPRTIRKLKELGVNTYFYLIWHASTDWDDLRREFLPAAREAGIDVWVYLVPPSEARSQQSEPYGTDFVSWFRAVGRVSRSFKNLKGIVIDDFNHNFSFFSSGYVKRMRAAGAAMNPRLRFYPQIYYSAIHPTYLKRYAPHIDGVVMTFRDGKFRNTQRTRHLKTQINRVSHLLSRMDLPFILMVHASKLSATPANPSVQYVKESLGIGMDSLAEGKIQGLVTYVLQKEWFPEQKDQTAQSGYGYGCLFIPPGRTPLSGVNGELKQIIRPDGSGDYRLTFSHLDVYPHNLGKGQYVKQVQIDGRVVWQEDVTRGRAERWERKEIDLSSALKGKKEAVLSLRLLRKRTDSSAWLYTGFDSLSSRGFTLEDPGFETGRGWTAFTNHPSIIADIIQYDPKRRLRVYLTTMILNNAFLLFDDARRTGDFPLADAATTLLKRVTENLNDAALQQLNDLDRLLAGSDDHLSESLQTELTERSKKLARLLRIRL</sequence>
<dbReference type="EMBL" id="JBHSAP010000009">
    <property type="protein sequence ID" value="MFC4076705.1"/>
    <property type="molecule type" value="Genomic_DNA"/>
</dbReference>